<evidence type="ECO:0000313" key="1">
    <source>
        <dbReference type="EMBL" id="KAK1426653.1"/>
    </source>
</evidence>
<dbReference type="Proteomes" id="UP001229421">
    <property type="component" value="Unassembled WGS sequence"/>
</dbReference>
<evidence type="ECO:0000313" key="2">
    <source>
        <dbReference type="Proteomes" id="UP001229421"/>
    </source>
</evidence>
<dbReference type="AlphaFoldDB" id="A0AAD8KS64"/>
<sequence length="73" mass="8719">MEVYYPPLILPHHFHPQIQFSHHTQHNNQQFNSILTQHTTHNLISHIQTHPLIYNFHSLVLFLDSIIIIIFSD</sequence>
<organism evidence="1 2">
    <name type="scientific">Tagetes erecta</name>
    <name type="common">African marigold</name>
    <dbReference type="NCBI Taxonomy" id="13708"/>
    <lineage>
        <taxon>Eukaryota</taxon>
        <taxon>Viridiplantae</taxon>
        <taxon>Streptophyta</taxon>
        <taxon>Embryophyta</taxon>
        <taxon>Tracheophyta</taxon>
        <taxon>Spermatophyta</taxon>
        <taxon>Magnoliopsida</taxon>
        <taxon>eudicotyledons</taxon>
        <taxon>Gunneridae</taxon>
        <taxon>Pentapetalae</taxon>
        <taxon>asterids</taxon>
        <taxon>campanulids</taxon>
        <taxon>Asterales</taxon>
        <taxon>Asteraceae</taxon>
        <taxon>Asteroideae</taxon>
        <taxon>Heliantheae alliance</taxon>
        <taxon>Tageteae</taxon>
        <taxon>Tagetes</taxon>
    </lineage>
</organism>
<keyword evidence="2" id="KW-1185">Reference proteome</keyword>
<proteinExistence type="predicted"/>
<protein>
    <submittedName>
        <fullName evidence="1">Uncharacterized protein</fullName>
    </submittedName>
</protein>
<accession>A0AAD8KS64</accession>
<gene>
    <name evidence="1" type="ORF">QVD17_15330</name>
</gene>
<dbReference type="EMBL" id="JAUHHV010000004">
    <property type="protein sequence ID" value="KAK1426653.1"/>
    <property type="molecule type" value="Genomic_DNA"/>
</dbReference>
<comment type="caution">
    <text evidence="1">The sequence shown here is derived from an EMBL/GenBank/DDBJ whole genome shotgun (WGS) entry which is preliminary data.</text>
</comment>
<reference evidence="1" key="1">
    <citation type="journal article" date="2023" name="bioRxiv">
        <title>Improved chromosome-level genome assembly for marigold (Tagetes erecta).</title>
        <authorList>
            <person name="Jiang F."/>
            <person name="Yuan L."/>
            <person name="Wang S."/>
            <person name="Wang H."/>
            <person name="Xu D."/>
            <person name="Wang A."/>
            <person name="Fan W."/>
        </authorList>
    </citation>
    <scope>NUCLEOTIDE SEQUENCE</scope>
    <source>
        <strain evidence="1">WSJ</strain>
        <tissue evidence="1">Leaf</tissue>
    </source>
</reference>
<name>A0AAD8KS64_TARER</name>